<dbReference type="InterPro" id="IPR005162">
    <property type="entry name" value="Retrotrans_gag_dom"/>
</dbReference>
<name>A0A6L2J713_TANCI</name>
<dbReference type="InterPro" id="IPR036875">
    <property type="entry name" value="Znf_CCHC_sf"/>
</dbReference>
<dbReference type="Pfam" id="PF00098">
    <property type="entry name" value="zf-CCHC"/>
    <property type="match status" value="2"/>
</dbReference>
<dbReference type="PANTHER" id="PTHR15503:SF42">
    <property type="entry name" value="ZINC FINGER, CCHC-TYPE, RETROTRANSPOSON GAG DOMAIN, ASPARTIC PEPTIDASE DOMAIN PROTEIN-RELATED"/>
    <property type="match status" value="1"/>
</dbReference>
<dbReference type="GO" id="GO:0008270">
    <property type="term" value="F:zinc ion binding"/>
    <property type="evidence" value="ECO:0007669"/>
    <property type="project" value="UniProtKB-KW"/>
</dbReference>
<dbReference type="InterPro" id="IPR032567">
    <property type="entry name" value="RTL1-rel"/>
</dbReference>
<dbReference type="EMBL" id="BKCJ010000393">
    <property type="protein sequence ID" value="GEU32798.1"/>
    <property type="molecule type" value="Genomic_DNA"/>
</dbReference>
<feature type="domain" description="CCHC-type" evidence="2">
    <location>
        <begin position="146"/>
        <end position="162"/>
    </location>
</feature>
<dbReference type="InterPro" id="IPR001878">
    <property type="entry name" value="Znf_CCHC"/>
</dbReference>
<proteinExistence type="predicted"/>
<dbReference type="CDD" id="cd00303">
    <property type="entry name" value="retropepsin_like"/>
    <property type="match status" value="1"/>
</dbReference>
<dbReference type="SUPFAM" id="SSF57756">
    <property type="entry name" value="Retrovirus zinc finger-like domains"/>
    <property type="match status" value="1"/>
</dbReference>
<evidence type="ECO:0000256" key="1">
    <source>
        <dbReference type="PROSITE-ProRule" id="PRU00047"/>
    </source>
</evidence>
<dbReference type="AlphaFoldDB" id="A0A6L2J713"/>
<reference evidence="3" key="1">
    <citation type="journal article" date="2019" name="Sci. Rep.">
        <title>Draft genome of Tanacetum cinerariifolium, the natural source of mosquito coil.</title>
        <authorList>
            <person name="Yamashiro T."/>
            <person name="Shiraishi A."/>
            <person name="Satake H."/>
            <person name="Nakayama K."/>
        </authorList>
    </citation>
    <scope>NUCLEOTIDE SEQUENCE</scope>
</reference>
<evidence type="ECO:0000313" key="3">
    <source>
        <dbReference type="EMBL" id="GEU32798.1"/>
    </source>
</evidence>
<dbReference type="PANTHER" id="PTHR15503">
    <property type="entry name" value="LDOC1 RELATED"/>
    <property type="match status" value="1"/>
</dbReference>
<dbReference type="Pfam" id="PF08284">
    <property type="entry name" value="RVP_2"/>
    <property type="match status" value="1"/>
</dbReference>
<dbReference type="GO" id="GO:0003676">
    <property type="term" value="F:nucleic acid binding"/>
    <property type="evidence" value="ECO:0007669"/>
    <property type="project" value="InterPro"/>
</dbReference>
<keyword evidence="1" id="KW-0862">Zinc</keyword>
<protein>
    <recommendedName>
        <fullName evidence="2">CCHC-type domain-containing protein</fullName>
    </recommendedName>
</protein>
<organism evidence="3">
    <name type="scientific">Tanacetum cinerariifolium</name>
    <name type="common">Dalmatian daisy</name>
    <name type="synonym">Chrysanthemum cinerariifolium</name>
    <dbReference type="NCBI Taxonomy" id="118510"/>
    <lineage>
        <taxon>Eukaryota</taxon>
        <taxon>Viridiplantae</taxon>
        <taxon>Streptophyta</taxon>
        <taxon>Embryophyta</taxon>
        <taxon>Tracheophyta</taxon>
        <taxon>Spermatophyta</taxon>
        <taxon>Magnoliopsida</taxon>
        <taxon>eudicotyledons</taxon>
        <taxon>Gunneridae</taxon>
        <taxon>Pentapetalae</taxon>
        <taxon>asterids</taxon>
        <taxon>campanulids</taxon>
        <taxon>Asterales</taxon>
        <taxon>Asteraceae</taxon>
        <taxon>Asteroideae</taxon>
        <taxon>Anthemideae</taxon>
        <taxon>Anthemidinae</taxon>
        <taxon>Tanacetum</taxon>
    </lineage>
</organism>
<dbReference type="PROSITE" id="PS50158">
    <property type="entry name" value="ZF_CCHC"/>
    <property type="match status" value="2"/>
</dbReference>
<accession>A0A6L2J713</accession>
<dbReference type="Pfam" id="PF03732">
    <property type="entry name" value="Retrotrans_gag"/>
    <property type="match status" value="1"/>
</dbReference>
<dbReference type="Gene3D" id="4.10.60.10">
    <property type="entry name" value="Zinc finger, CCHC-type"/>
    <property type="match status" value="1"/>
</dbReference>
<keyword evidence="1" id="KW-0479">Metal-binding</keyword>
<comment type="caution">
    <text evidence="3">The sequence shown here is derived from an EMBL/GenBank/DDBJ whole genome shotgun (WGS) entry which is preliminary data.</text>
</comment>
<gene>
    <name evidence="3" type="ORF">Tci_004776</name>
</gene>
<dbReference type="SMART" id="SM00343">
    <property type="entry name" value="ZnF_C2HC"/>
    <property type="match status" value="2"/>
</dbReference>
<evidence type="ECO:0000259" key="2">
    <source>
        <dbReference type="PROSITE" id="PS50158"/>
    </source>
</evidence>
<sequence length="442" mass="49999">MSWRELIKLMAEVYCPRNEIQKMESELWNLTVKNNDLAAYTQRFQELTMMCTKMVPEEEDWVKKFIGGLPDNIQRNVIVTEPIRLQDDVRIANNLMDQKFKGHAVKNAESKRRLEVNQRDNRGGYTGPLPYRNKYKLHHEGPCTVKCGKCNKVGHMARDCKNAVVVLTTQRAPVVNQRVPICFKCERQGHYKNECPKIKNQNSGNKVREKTKEAREKAYVLGGGETNLDLNVVTDTFLLNNHYASMIFDLGADRSFMSGCTLGLLGHPFNIDLMPIELGSFDVIIGMDWLANHHAMALWQSQMKDHTSDWLRVVLISGLGHTMNACSKVFASDIYGDHVVSCADIIGIKHRHNVVCDTLVDICFWSGISAGKEVDIDLTWSSPLTHTGVVDFIPGYVVIDAAQSKHVMYEAKCVDIEYGFLPFSFSSLGELKNDAVTPLKRI</sequence>
<feature type="domain" description="CCHC-type" evidence="2">
    <location>
        <begin position="182"/>
        <end position="197"/>
    </location>
</feature>
<keyword evidence="1" id="KW-0863">Zinc-finger</keyword>